<feature type="domain" description="GH18" evidence="9">
    <location>
        <begin position="161"/>
        <end position="268"/>
    </location>
</feature>
<dbReference type="InterPro" id="IPR050314">
    <property type="entry name" value="Glycosyl_Hydrlase_18"/>
</dbReference>
<sequence>MPLYGRAFENTDGLGQSYSGVGDGSWEPGIFDYKVLPQAGSKDEYDPVAHASYSYDPKKKKLVSYDNVTIAKEKAGWIKSQKLGGAMWWESSGDRTDQGSLIQAVTQELGQLESNQKEKDNFRKLHQLFKMDQTISTRDETNTGSATSTVIAPVKGPSQQYRSVAYFVNWAIYARKHKPQDLPAQKLTHILYAFANVRPETGEVYLTDLWADQDIHFDGDSWNEPGQNLYGCLKQLNLLKQKNRSLKLLLSIGGWTYSANFPKPASTP</sequence>
<feature type="domain" description="GH18" evidence="9">
    <location>
        <begin position="1"/>
        <end position="112"/>
    </location>
</feature>
<evidence type="ECO:0000256" key="3">
    <source>
        <dbReference type="ARBA" id="ARBA00012729"/>
    </source>
</evidence>
<reference evidence="10 11" key="1">
    <citation type="submission" date="2017-10" db="EMBL/GenBank/DDBJ databases">
        <title>Development of genomic resources for the powdery mildew, Erysiphe pulchra.</title>
        <authorList>
            <person name="Wadl P.A."/>
            <person name="Mack B.M."/>
            <person name="Moore G."/>
            <person name="Beltz S.B."/>
        </authorList>
    </citation>
    <scope>NUCLEOTIDE SEQUENCE [LARGE SCALE GENOMIC DNA]</scope>
    <source>
        <strain evidence="10">Cflorida</strain>
    </source>
</reference>
<dbReference type="Pfam" id="PF00704">
    <property type="entry name" value="Glyco_hydro_18"/>
    <property type="match status" value="2"/>
</dbReference>
<dbReference type="Proteomes" id="UP000237438">
    <property type="component" value="Unassembled WGS sequence"/>
</dbReference>
<dbReference type="InterPro" id="IPR017853">
    <property type="entry name" value="GH"/>
</dbReference>
<accession>A0A2S4PL31</accession>
<name>A0A2S4PL31_9PEZI</name>
<dbReference type="STRING" id="225359.A0A2S4PL31"/>
<evidence type="ECO:0000256" key="4">
    <source>
        <dbReference type="ARBA" id="ARBA00022801"/>
    </source>
</evidence>
<evidence type="ECO:0000256" key="7">
    <source>
        <dbReference type="ARBA" id="ARBA00023295"/>
    </source>
</evidence>
<keyword evidence="11" id="KW-1185">Reference proteome</keyword>
<dbReference type="PANTHER" id="PTHR11177">
    <property type="entry name" value="CHITINASE"/>
    <property type="match status" value="1"/>
</dbReference>
<keyword evidence="6" id="KW-0119">Carbohydrate metabolism</keyword>
<keyword evidence="5" id="KW-0146">Chitin degradation</keyword>
<dbReference type="GO" id="GO:0008843">
    <property type="term" value="F:endochitinase activity"/>
    <property type="evidence" value="ECO:0007669"/>
    <property type="project" value="UniProtKB-EC"/>
</dbReference>
<dbReference type="GO" id="GO:0000272">
    <property type="term" value="P:polysaccharide catabolic process"/>
    <property type="evidence" value="ECO:0007669"/>
    <property type="project" value="UniProtKB-KW"/>
</dbReference>
<keyword evidence="4 10" id="KW-0378">Hydrolase</keyword>
<dbReference type="GO" id="GO:0005576">
    <property type="term" value="C:extracellular region"/>
    <property type="evidence" value="ECO:0007669"/>
    <property type="project" value="TreeGrafter"/>
</dbReference>
<comment type="catalytic activity">
    <reaction evidence="1">
        <text>Random endo-hydrolysis of N-acetyl-beta-D-glucosaminide (1-&gt;4)-beta-linkages in chitin and chitodextrins.</text>
        <dbReference type="EC" id="3.2.1.14"/>
    </reaction>
</comment>
<keyword evidence="7" id="KW-0326">Glycosidase</keyword>
<organism evidence="10 11">
    <name type="scientific">Erysiphe pulchra</name>
    <dbReference type="NCBI Taxonomy" id="225359"/>
    <lineage>
        <taxon>Eukaryota</taxon>
        <taxon>Fungi</taxon>
        <taxon>Dikarya</taxon>
        <taxon>Ascomycota</taxon>
        <taxon>Pezizomycotina</taxon>
        <taxon>Leotiomycetes</taxon>
        <taxon>Erysiphales</taxon>
        <taxon>Erysiphaceae</taxon>
        <taxon>Erysiphe</taxon>
    </lineage>
</organism>
<dbReference type="PROSITE" id="PS51910">
    <property type="entry name" value="GH18_2"/>
    <property type="match status" value="2"/>
</dbReference>
<feature type="non-terminal residue" evidence="10">
    <location>
        <position position="268"/>
    </location>
</feature>
<evidence type="ECO:0000256" key="1">
    <source>
        <dbReference type="ARBA" id="ARBA00000822"/>
    </source>
</evidence>
<protein>
    <recommendedName>
        <fullName evidence="3">chitinase</fullName>
        <ecNumber evidence="3">3.2.1.14</ecNumber>
    </recommendedName>
</protein>
<evidence type="ECO:0000256" key="5">
    <source>
        <dbReference type="ARBA" id="ARBA00023024"/>
    </source>
</evidence>
<gene>
    <name evidence="10" type="ORF">EPUL_005992</name>
</gene>
<dbReference type="Gene3D" id="3.20.20.80">
    <property type="entry name" value="Glycosidases"/>
    <property type="match status" value="2"/>
</dbReference>
<evidence type="ECO:0000256" key="6">
    <source>
        <dbReference type="ARBA" id="ARBA00023277"/>
    </source>
</evidence>
<dbReference type="PANTHER" id="PTHR11177:SF317">
    <property type="entry name" value="CHITINASE 12-RELATED"/>
    <property type="match status" value="1"/>
</dbReference>
<dbReference type="EMBL" id="PEDP01002338">
    <property type="protein sequence ID" value="POS82723.1"/>
    <property type="molecule type" value="Genomic_DNA"/>
</dbReference>
<evidence type="ECO:0000256" key="2">
    <source>
        <dbReference type="ARBA" id="ARBA00008682"/>
    </source>
</evidence>
<dbReference type="AlphaFoldDB" id="A0A2S4PL31"/>
<dbReference type="GO" id="GO:0008061">
    <property type="term" value="F:chitin binding"/>
    <property type="evidence" value="ECO:0007669"/>
    <property type="project" value="TreeGrafter"/>
</dbReference>
<dbReference type="InterPro" id="IPR001223">
    <property type="entry name" value="Glyco_hydro18_cat"/>
</dbReference>
<dbReference type="SUPFAM" id="SSF54556">
    <property type="entry name" value="Chitinase insertion domain"/>
    <property type="match status" value="1"/>
</dbReference>
<dbReference type="InterPro" id="IPR029070">
    <property type="entry name" value="Chitinase_insertion_sf"/>
</dbReference>
<evidence type="ECO:0000313" key="10">
    <source>
        <dbReference type="EMBL" id="POS82723.1"/>
    </source>
</evidence>
<dbReference type="EC" id="3.2.1.14" evidence="3"/>
<dbReference type="SUPFAM" id="SSF51445">
    <property type="entry name" value="(Trans)glycosidases"/>
    <property type="match status" value="2"/>
</dbReference>
<evidence type="ECO:0000313" key="11">
    <source>
        <dbReference type="Proteomes" id="UP000237438"/>
    </source>
</evidence>
<dbReference type="Gene3D" id="3.10.50.10">
    <property type="match status" value="1"/>
</dbReference>
<evidence type="ECO:0000259" key="9">
    <source>
        <dbReference type="PROSITE" id="PS51910"/>
    </source>
</evidence>
<dbReference type="OrthoDB" id="76388at2759"/>
<keyword evidence="8" id="KW-0624">Polysaccharide degradation</keyword>
<proteinExistence type="inferred from homology"/>
<comment type="similarity">
    <text evidence="2">Belongs to the glycosyl hydrolase 18 family. Chitinase class V subfamily.</text>
</comment>
<dbReference type="FunFam" id="3.10.50.10:FF:000005">
    <property type="entry name" value="Endochitinase B1"/>
    <property type="match status" value="1"/>
</dbReference>
<dbReference type="GO" id="GO:0006032">
    <property type="term" value="P:chitin catabolic process"/>
    <property type="evidence" value="ECO:0007669"/>
    <property type="project" value="UniProtKB-KW"/>
</dbReference>
<comment type="caution">
    <text evidence="10">The sequence shown here is derived from an EMBL/GenBank/DDBJ whole genome shotgun (WGS) entry which is preliminary data.</text>
</comment>
<evidence type="ECO:0000256" key="8">
    <source>
        <dbReference type="ARBA" id="ARBA00023326"/>
    </source>
</evidence>